<feature type="transmembrane region" description="Helical" evidence="9">
    <location>
        <begin position="33"/>
        <end position="50"/>
    </location>
</feature>
<evidence type="ECO:0000256" key="9">
    <source>
        <dbReference type="SAM" id="Phobius"/>
    </source>
</evidence>
<dbReference type="PANTHER" id="PTHR34295">
    <property type="entry name" value="BIOTIN TRANSPORTER BIOY"/>
    <property type="match status" value="1"/>
</dbReference>
<evidence type="ECO:0000256" key="1">
    <source>
        <dbReference type="ARBA" id="ARBA00004651"/>
    </source>
</evidence>
<name>A0ABW4YLY8_9BACL</name>
<evidence type="ECO:0000313" key="11">
    <source>
        <dbReference type="Proteomes" id="UP001597362"/>
    </source>
</evidence>
<evidence type="ECO:0000256" key="5">
    <source>
        <dbReference type="ARBA" id="ARBA00022692"/>
    </source>
</evidence>
<evidence type="ECO:0000313" key="10">
    <source>
        <dbReference type="EMBL" id="MFD2116750.1"/>
    </source>
</evidence>
<dbReference type="PIRSF" id="PIRSF016661">
    <property type="entry name" value="BioY"/>
    <property type="match status" value="1"/>
</dbReference>
<accession>A0ABW4YLY8</accession>
<feature type="transmembrane region" description="Helical" evidence="9">
    <location>
        <begin position="86"/>
        <end position="108"/>
    </location>
</feature>
<feature type="transmembrane region" description="Helical" evidence="9">
    <location>
        <begin position="55"/>
        <end position="74"/>
    </location>
</feature>
<dbReference type="InterPro" id="IPR003784">
    <property type="entry name" value="BioY"/>
</dbReference>
<protein>
    <recommendedName>
        <fullName evidence="8">Biotin transporter</fullName>
    </recommendedName>
</protein>
<reference evidence="11" key="1">
    <citation type="journal article" date="2019" name="Int. J. Syst. Evol. Microbiol.">
        <title>The Global Catalogue of Microorganisms (GCM) 10K type strain sequencing project: providing services to taxonomists for standard genome sequencing and annotation.</title>
        <authorList>
            <consortium name="The Broad Institute Genomics Platform"/>
            <consortium name="The Broad Institute Genome Sequencing Center for Infectious Disease"/>
            <person name="Wu L."/>
            <person name="Ma J."/>
        </authorList>
    </citation>
    <scope>NUCLEOTIDE SEQUENCE [LARGE SCALE GENOMIC DNA]</scope>
    <source>
        <strain evidence="11">GH52</strain>
    </source>
</reference>
<organism evidence="10 11">
    <name type="scientific">Paenibacillus yanchengensis</name>
    <dbReference type="NCBI Taxonomy" id="2035833"/>
    <lineage>
        <taxon>Bacteria</taxon>
        <taxon>Bacillati</taxon>
        <taxon>Bacillota</taxon>
        <taxon>Bacilli</taxon>
        <taxon>Bacillales</taxon>
        <taxon>Paenibacillaceae</taxon>
        <taxon>Paenibacillus</taxon>
    </lineage>
</organism>
<dbReference type="EMBL" id="JBHUHO010000032">
    <property type="protein sequence ID" value="MFD2116750.1"/>
    <property type="molecule type" value="Genomic_DNA"/>
</dbReference>
<evidence type="ECO:0000256" key="3">
    <source>
        <dbReference type="ARBA" id="ARBA00022448"/>
    </source>
</evidence>
<keyword evidence="3 8" id="KW-0813">Transport</keyword>
<dbReference type="RefSeq" id="WP_377773255.1">
    <property type="nucleotide sequence ID" value="NZ_JBHUHO010000032.1"/>
</dbReference>
<feature type="transmembrane region" description="Helical" evidence="9">
    <location>
        <begin position="120"/>
        <end position="150"/>
    </location>
</feature>
<dbReference type="Gene3D" id="1.10.1760.20">
    <property type="match status" value="1"/>
</dbReference>
<evidence type="ECO:0000256" key="6">
    <source>
        <dbReference type="ARBA" id="ARBA00022989"/>
    </source>
</evidence>
<dbReference type="Proteomes" id="UP001597362">
    <property type="component" value="Unassembled WGS sequence"/>
</dbReference>
<keyword evidence="6 9" id="KW-1133">Transmembrane helix</keyword>
<gene>
    <name evidence="10" type="ORF">ACFSJH_13560</name>
</gene>
<keyword evidence="11" id="KW-1185">Reference proteome</keyword>
<feature type="transmembrane region" description="Helical" evidence="9">
    <location>
        <begin position="170"/>
        <end position="187"/>
    </location>
</feature>
<keyword evidence="4 8" id="KW-1003">Cell membrane</keyword>
<comment type="similarity">
    <text evidence="2 8">Belongs to the BioY family.</text>
</comment>
<keyword evidence="7 8" id="KW-0472">Membrane</keyword>
<comment type="subcellular location">
    <subcellularLocation>
        <location evidence="1 8">Cell membrane</location>
        <topology evidence="1 8">Multi-pass membrane protein</topology>
    </subcellularLocation>
</comment>
<comment type="caution">
    <text evidence="10">The sequence shown here is derived from an EMBL/GenBank/DDBJ whole genome shotgun (WGS) entry which is preliminary data.</text>
</comment>
<keyword evidence="5 9" id="KW-0812">Transmembrane</keyword>
<evidence type="ECO:0000256" key="2">
    <source>
        <dbReference type="ARBA" id="ARBA00010692"/>
    </source>
</evidence>
<dbReference type="PANTHER" id="PTHR34295:SF4">
    <property type="entry name" value="BIOTIN TRANSPORTER BIOY-RELATED"/>
    <property type="match status" value="1"/>
</dbReference>
<evidence type="ECO:0000256" key="8">
    <source>
        <dbReference type="PIRNR" id="PIRNR016661"/>
    </source>
</evidence>
<proteinExistence type="inferred from homology"/>
<evidence type="ECO:0000256" key="7">
    <source>
        <dbReference type="ARBA" id="ARBA00023136"/>
    </source>
</evidence>
<dbReference type="Pfam" id="PF02632">
    <property type="entry name" value="BioY"/>
    <property type="match status" value="1"/>
</dbReference>
<sequence>MKDLSIRSLVLTALFSALFIVLSLQQMKLASSVIPFTFQTLAVIIAGIFLKPRQAFLSIFIIVILGTIGLPIFGGKGGLAVVLGPTGGYIISFSFCAMFISIITNRFLKLTKPETMLQRAIYFLRLFVPYIIVSILFVHMIGSTWMMYVLDTSFLKALSLGSIPFIPGDLIKAAIGVILVLALPTTIRKTRA</sequence>
<evidence type="ECO:0000256" key="4">
    <source>
        <dbReference type="ARBA" id="ARBA00022475"/>
    </source>
</evidence>